<dbReference type="AlphaFoldDB" id="A0A0G3HCF4"/>
<feature type="transmembrane region" description="Helical" evidence="2">
    <location>
        <begin position="631"/>
        <end position="653"/>
    </location>
</feature>
<gene>
    <name evidence="4" type="ORF">CUTER_01795</name>
</gene>
<reference evidence="4 5" key="1">
    <citation type="journal article" date="2015" name="Genome Announc.">
        <title>Virulence Factor Genes Detected in the Complete Genome Sequence of Corynebacterium uterequi DSM 45634, Isolated from the Uterus of a Maiden Mare.</title>
        <authorList>
            <person name="Ruckert C."/>
            <person name="Kriete M."/>
            <person name="Jaenicke S."/>
            <person name="Winkler A."/>
            <person name="Tauch A."/>
        </authorList>
    </citation>
    <scope>NUCLEOTIDE SEQUENCE [LARGE SCALE GENOMIC DNA]</scope>
    <source>
        <strain evidence="4 5">DSM 45634</strain>
    </source>
</reference>
<dbReference type="InterPro" id="IPR050154">
    <property type="entry name" value="UbiB_kinase"/>
</dbReference>
<feature type="transmembrane region" description="Helical" evidence="2">
    <location>
        <begin position="37"/>
        <end position="55"/>
    </location>
</feature>
<keyword evidence="2" id="KW-0472">Membrane</keyword>
<protein>
    <submittedName>
        <fullName evidence="4">Putative unusual protein kinase</fullName>
    </submittedName>
</protein>
<keyword evidence="2" id="KW-0812">Transmembrane</keyword>
<reference evidence="5" key="2">
    <citation type="submission" date="2015-05" db="EMBL/GenBank/DDBJ databases">
        <title>Complete genome sequence of Corynebacterium uterequi DSM 45634, isolated from the uterus of a maiden mare.</title>
        <authorList>
            <person name="Ruckert C."/>
            <person name="Albersmeier A."/>
            <person name="Winkler A."/>
            <person name="Tauch A."/>
        </authorList>
    </citation>
    <scope>NUCLEOTIDE SEQUENCE [LARGE SCALE GENOMIC DNA]</scope>
    <source>
        <strain evidence="5">DSM 45634</strain>
    </source>
</reference>
<name>A0A0G3HCF4_9CORY</name>
<evidence type="ECO:0000256" key="2">
    <source>
        <dbReference type="SAM" id="Phobius"/>
    </source>
</evidence>
<evidence type="ECO:0000313" key="5">
    <source>
        <dbReference type="Proteomes" id="UP000035548"/>
    </source>
</evidence>
<feature type="domain" description="Protein kinase" evidence="3">
    <location>
        <begin position="220"/>
        <end position="548"/>
    </location>
</feature>
<dbReference type="Gene3D" id="1.10.510.10">
    <property type="entry name" value="Transferase(Phosphotransferase) domain 1"/>
    <property type="match status" value="1"/>
</dbReference>
<dbReference type="InterPro" id="IPR000719">
    <property type="entry name" value="Prot_kinase_dom"/>
</dbReference>
<keyword evidence="4" id="KW-0418">Kinase</keyword>
<dbReference type="InterPro" id="IPR004147">
    <property type="entry name" value="ABC1_dom"/>
</dbReference>
<dbReference type="RefSeq" id="WP_047258980.1">
    <property type="nucleotide sequence ID" value="NZ_CP011546.1"/>
</dbReference>
<feature type="transmembrane region" description="Helical" evidence="2">
    <location>
        <begin position="75"/>
        <end position="99"/>
    </location>
</feature>
<evidence type="ECO:0000259" key="3">
    <source>
        <dbReference type="PROSITE" id="PS50011"/>
    </source>
</evidence>
<keyword evidence="4" id="KW-0808">Transferase</keyword>
<organism evidence="4 5">
    <name type="scientific">Corynebacterium uterequi</name>
    <dbReference type="NCBI Taxonomy" id="1072256"/>
    <lineage>
        <taxon>Bacteria</taxon>
        <taxon>Bacillati</taxon>
        <taxon>Actinomycetota</taxon>
        <taxon>Actinomycetes</taxon>
        <taxon>Mycobacteriales</taxon>
        <taxon>Corynebacteriaceae</taxon>
        <taxon>Corynebacterium</taxon>
    </lineage>
</organism>
<comment type="similarity">
    <text evidence="1">Belongs to the protein kinase superfamily. ADCK protein kinase family.</text>
</comment>
<dbReference type="OrthoDB" id="9795390at2"/>
<feature type="transmembrane region" description="Helical" evidence="2">
    <location>
        <begin position="6"/>
        <end position="25"/>
    </location>
</feature>
<dbReference type="PATRIC" id="fig|1072256.5.peg.348"/>
<feature type="transmembrane region" description="Helical" evidence="2">
    <location>
        <begin position="596"/>
        <end position="615"/>
    </location>
</feature>
<dbReference type="EMBL" id="CP011546">
    <property type="protein sequence ID" value="AKK10375.1"/>
    <property type="molecule type" value="Genomic_DNA"/>
</dbReference>
<keyword evidence="2" id="KW-1133">Transmembrane helix</keyword>
<accession>A0A0G3HCF4</accession>
<evidence type="ECO:0000256" key="1">
    <source>
        <dbReference type="ARBA" id="ARBA00009670"/>
    </source>
</evidence>
<dbReference type="CDD" id="cd05121">
    <property type="entry name" value="ABC1_ADCK3-like"/>
    <property type="match status" value="1"/>
</dbReference>
<dbReference type="InterPro" id="IPR011009">
    <property type="entry name" value="Kinase-like_dom_sf"/>
</dbReference>
<proteinExistence type="inferred from homology"/>
<dbReference type="PROSITE" id="PS50011">
    <property type="entry name" value="PROTEIN_KINASE_DOM"/>
    <property type="match status" value="1"/>
</dbReference>
<dbReference type="KEGG" id="cut:CUTER_01795"/>
<dbReference type="PANTHER" id="PTHR10566:SF113">
    <property type="entry name" value="PROTEIN ACTIVITY OF BC1 COMPLEX KINASE 7, CHLOROPLASTIC"/>
    <property type="match status" value="1"/>
</dbReference>
<dbReference type="Proteomes" id="UP000035548">
    <property type="component" value="Chromosome"/>
</dbReference>
<dbReference type="Pfam" id="PF03109">
    <property type="entry name" value="ABC1"/>
    <property type="match status" value="1"/>
</dbReference>
<dbReference type="PANTHER" id="PTHR10566">
    <property type="entry name" value="CHAPERONE-ACTIVITY OF BC1 COMPLEX CABC1 -RELATED"/>
    <property type="match status" value="1"/>
</dbReference>
<evidence type="ECO:0000313" key="4">
    <source>
        <dbReference type="EMBL" id="AKK10375.1"/>
    </source>
</evidence>
<keyword evidence="5" id="KW-1185">Reference proteome</keyword>
<sequence>MTADNWYLWVAAFPLGVLLTLTLAATIRKILGHPIGWARTIILSMVMVFTAPFIIDRLSIGVSSNAAGNNIAPALVVTVIVLWVFGLGATLLTLLEIVLPSGRVANALSWVFGWRSYQRRARRFRQVLKIFIKNGLARDANAVGGSDRAVARALRRSLEEAGVAYVKLGQNIASREDVVPAAFVEELSLLHSSVQPEEWASIEPLVVAELGCPIDEVFASVDPTPVAAASVAQVHRGTLVDGRQVVLKVQRPSALQEVSDDGEIIEKLCAWLEEHTVWGQHLKIGSLGRGFVASLKDELDYETELHNTQQLAEALRGSAIRCPRVYPEYSSRKLLVMDYLDGTPVGSATQQLAALTPETREDLAKKLVNSVLEVSLTHGVFHADIHPGNVMLLNNTDTPTLALLDFGVVGRLDARSRGQVAMLFMGVERGDARFLADSLIALFGRPANLDEVLLQSDIGQLLVYFRSGSSRSSAEMFSMLLRLVVDHGFRVPPEMAAMFRSMAGLEGTVAQISDAVDLVAEVRSVGSMSSLATLGRQSLKDMGEQILMDSAPVLAELPRRFGRITESLENGSFRARVSIFANPEDRRFVGGLVQQVVTALLSAAFVLAGVLLLAFEESDAEWVGYLSTTALLGYVLLVVGVLFALRVVALLAITRPGKNQSR</sequence>
<dbReference type="SUPFAM" id="SSF56112">
    <property type="entry name" value="Protein kinase-like (PK-like)"/>
    <property type="match status" value="1"/>
</dbReference>
<dbReference type="GO" id="GO:0005524">
    <property type="term" value="F:ATP binding"/>
    <property type="evidence" value="ECO:0007669"/>
    <property type="project" value="InterPro"/>
</dbReference>
<dbReference type="GO" id="GO:0004672">
    <property type="term" value="F:protein kinase activity"/>
    <property type="evidence" value="ECO:0007669"/>
    <property type="project" value="InterPro"/>
</dbReference>